<dbReference type="EMBL" id="JAWQEG010000634">
    <property type="protein sequence ID" value="KAK3887368.1"/>
    <property type="molecule type" value="Genomic_DNA"/>
</dbReference>
<proteinExistence type="predicted"/>
<dbReference type="GO" id="GO:0061343">
    <property type="term" value="P:cell adhesion involved in heart morphogenesis"/>
    <property type="evidence" value="ECO:0007669"/>
    <property type="project" value="TreeGrafter"/>
</dbReference>
<dbReference type="InterPro" id="IPR005135">
    <property type="entry name" value="Endo/exonuclease/phosphatase"/>
</dbReference>
<organism evidence="2 3">
    <name type="scientific">Petrolisthes cinctipes</name>
    <name type="common">Flat porcelain crab</name>
    <dbReference type="NCBI Taxonomy" id="88211"/>
    <lineage>
        <taxon>Eukaryota</taxon>
        <taxon>Metazoa</taxon>
        <taxon>Ecdysozoa</taxon>
        <taxon>Arthropoda</taxon>
        <taxon>Crustacea</taxon>
        <taxon>Multicrustacea</taxon>
        <taxon>Malacostraca</taxon>
        <taxon>Eumalacostraca</taxon>
        <taxon>Eucarida</taxon>
        <taxon>Decapoda</taxon>
        <taxon>Pleocyemata</taxon>
        <taxon>Anomura</taxon>
        <taxon>Galatheoidea</taxon>
        <taxon>Porcellanidae</taxon>
        <taxon>Petrolisthes</taxon>
    </lineage>
</organism>
<protein>
    <recommendedName>
        <fullName evidence="1">Endonuclease/exonuclease/phosphatase domain-containing protein</fullName>
    </recommendedName>
</protein>
<dbReference type="GO" id="GO:0003824">
    <property type="term" value="F:catalytic activity"/>
    <property type="evidence" value="ECO:0007669"/>
    <property type="project" value="InterPro"/>
</dbReference>
<reference evidence="2" key="1">
    <citation type="submission" date="2023-10" db="EMBL/GenBank/DDBJ databases">
        <title>Genome assemblies of two species of porcelain crab, Petrolisthes cinctipes and Petrolisthes manimaculis (Anomura: Porcellanidae).</title>
        <authorList>
            <person name="Angst P."/>
        </authorList>
    </citation>
    <scope>NUCLEOTIDE SEQUENCE</scope>
    <source>
        <strain evidence="2">PB745_01</strain>
        <tissue evidence="2">Gill</tissue>
    </source>
</reference>
<accession>A0AAE1G6D5</accession>
<evidence type="ECO:0000313" key="2">
    <source>
        <dbReference type="EMBL" id="KAK3887368.1"/>
    </source>
</evidence>
<sequence length="695" mass="79807">MIVVNLYRPPLCSKQNFNEVLTKLKHAIEGLSPLVKDLVILGDFNLPIIKWPAGTIEGGSREDQDQARALQDLIEQLFLSQEITTPTRGNNILDLLLTNNQEIIHGYRAEKTDISDHNLNTVSLTRRKLGKKTLRQETNEEGFRTLNFNCNKVDWEGLQSSLATVEWNKILQNKDADSMMETMSSTIFHICKSHIPLRKKQGLRRTTIPRDRKTLMRKRTKLNKKLHSTRSDKKKQAILSQVMEIEKSLQNSHEQQRMREENNAIANIKQNPSYFFNYAKRFLKKCSPIGPLVTPEGEMKEDPEEICKLLAEQYQSVFSEPEETKKIIDPGTFFNSPQISEDPTTLKNIEFSEQDIIAAIEELKPNSAPGPDGIPTNVLIKCKDALARPFEDVKLLQEDLGRVYDWAKENNMTFNGDKFQLLRSGTNYEILNNTYLVTSDNQTIDTSPHAKCLGVYLSDDGTFKHHIEQTIKKARRIAGWILRTFYSREKDCMPTLWRALVQPVLDYCSQLWSPHMAMDIQALESVQRAYTRQVKAMKELSYWERLKRLGLYSQQRRRERYIITYTWKALEKLVPSPSNINEVEPQFNQRTGRKCVRKIPPSQAPARIKTLLSSSLPYNGPRIFNCLPRRIRDLTGCSVDSFKTQLDSVLRTVPDEPPVPGYTSLCRAVTNSLPDQVDLQRRDTGLGRSVGTPLL</sequence>
<gene>
    <name evidence="2" type="ORF">Pcinc_008486</name>
</gene>
<dbReference type="PANTHER" id="PTHR33395:SF22">
    <property type="entry name" value="REVERSE TRANSCRIPTASE DOMAIN-CONTAINING PROTEIN"/>
    <property type="match status" value="1"/>
</dbReference>
<dbReference type="GO" id="GO:0031012">
    <property type="term" value="C:extracellular matrix"/>
    <property type="evidence" value="ECO:0007669"/>
    <property type="project" value="TreeGrafter"/>
</dbReference>
<dbReference type="GO" id="GO:0007508">
    <property type="term" value="P:larval heart development"/>
    <property type="evidence" value="ECO:0007669"/>
    <property type="project" value="TreeGrafter"/>
</dbReference>
<name>A0AAE1G6D5_PETCI</name>
<evidence type="ECO:0000259" key="1">
    <source>
        <dbReference type="Pfam" id="PF14529"/>
    </source>
</evidence>
<dbReference type="Proteomes" id="UP001286313">
    <property type="component" value="Unassembled WGS sequence"/>
</dbReference>
<dbReference type="InterPro" id="IPR036691">
    <property type="entry name" value="Endo/exonu/phosph_ase_sf"/>
</dbReference>
<keyword evidence="3" id="KW-1185">Reference proteome</keyword>
<comment type="caution">
    <text evidence="2">The sequence shown here is derived from an EMBL/GenBank/DDBJ whole genome shotgun (WGS) entry which is preliminary data.</text>
</comment>
<evidence type="ECO:0000313" key="3">
    <source>
        <dbReference type="Proteomes" id="UP001286313"/>
    </source>
</evidence>
<dbReference type="SUPFAM" id="SSF56219">
    <property type="entry name" value="DNase I-like"/>
    <property type="match status" value="1"/>
</dbReference>
<dbReference type="Pfam" id="PF14529">
    <property type="entry name" value="Exo_endo_phos_2"/>
    <property type="match status" value="1"/>
</dbReference>
<feature type="domain" description="Endonuclease/exonuclease/phosphatase" evidence="1">
    <location>
        <begin position="2"/>
        <end position="118"/>
    </location>
</feature>
<dbReference type="PRINTS" id="PR01345">
    <property type="entry name" value="CERVTRCPTASE"/>
</dbReference>
<dbReference type="PANTHER" id="PTHR33395">
    <property type="entry name" value="TRANSCRIPTASE, PUTATIVE-RELATED-RELATED"/>
    <property type="match status" value="1"/>
</dbReference>
<dbReference type="Gene3D" id="3.60.10.10">
    <property type="entry name" value="Endonuclease/exonuclease/phosphatase"/>
    <property type="match status" value="1"/>
</dbReference>
<dbReference type="AlphaFoldDB" id="A0AAE1G6D5"/>